<reference evidence="1" key="1">
    <citation type="submission" date="2022-07" db="EMBL/GenBank/DDBJ databases">
        <title>Phylogenomic reconstructions and comparative analyses of Kickxellomycotina fungi.</title>
        <authorList>
            <person name="Reynolds N.K."/>
            <person name="Stajich J.E."/>
            <person name="Barry K."/>
            <person name="Grigoriev I.V."/>
            <person name="Crous P."/>
            <person name="Smith M.E."/>
        </authorList>
    </citation>
    <scope>NUCLEOTIDE SEQUENCE</scope>
    <source>
        <strain evidence="1">CBS 102833</strain>
    </source>
</reference>
<evidence type="ECO:0000313" key="1">
    <source>
        <dbReference type="EMBL" id="KAJ2809844.1"/>
    </source>
</evidence>
<organism evidence="1 2">
    <name type="scientific">Coemansia furcata</name>
    <dbReference type="NCBI Taxonomy" id="417177"/>
    <lineage>
        <taxon>Eukaryota</taxon>
        <taxon>Fungi</taxon>
        <taxon>Fungi incertae sedis</taxon>
        <taxon>Zoopagomycota</taxon>
        <taxon>Kickxellomycotina</taxon>
        <taxon>Kickxellomycetes</taxon>
        <taxon>Kickxellales</taxon>
        <taxon>Kickxellaceae</taxon>
        <taxon>Coemansia</taxon>
    </lineage>
</organism>
<protein>
    <submittedName>
        <fullName evidence="1">Uncharacterized protein</fullName>
    </submittedName>
</protein>
<dbReference type="Proteomes" id="UP001140096">
    <property type="component" value="Unassembled WGS sequence"/>
</dbReference>
<accession>A0ACC1LJP8</accession>
<comment type="caution">
    <text evidence="1">The sequence shown here is derived from an EMBL/GenBank/DDBJ whole genome shotgun (WGS) entry which is preliminary data.</text>
</comment>
<evidence type="ECO:0000313" key="2">
    <source>
        <dbReference type="Proteomes" id="UP001140096"/>
    </source>
</evidence>
<sequence length="76" mass="8449">MQMINYEDEDINKFLAAASVSGPPSYTVAMRSKESSLWQGAVMSELESIDNNGILELVPRSSGMHVLTTHWVFCLN</sequence>
<keyword evidence="2" id="KW-1185">Reference proteome</keyword>
<gene>
    <name evidence="1" type="ORF">H4S07_003024</name>
</gene>
<proteinExistence type="predicted"/>
<name>A0ACC1LJP8_9FUNG</name>
<dbReference type="EMBL" id="JANBUP010000885">
    <property type="protein sequence ID" value="KAJ2809844.1"/>
    <property type="molecule type" value="Genomic_DNA"/>
</dbReference>